<dbReference type="AlphaFoldDB" id="A0A7W7CBF5"/>
<gene>
    <name evidence="24" type="ORF">HNR67_002919</name>
</gene>
<evidence type="ECO:0000256" key="22">
    <source>
        <dbReference type="SAM" id="MobiDB-lite"/>
    </source>
</evidence>
<reference evidence="24 25" key="1">
    <citation type="submission" date="2020-08" db="EMBL/GenBank/DDBJ databases">
        <title>Sequencing the genomes of 1000 actinobacteria strains.</title>
        <authorList>
            <person name="Klenk H.-P."/>
        </authorList>
    </citation>
    <scope>NUCLEOTIDE SEQUENCE [LARGE SCALE GENOMIC DNA]</scope>
    <source>
        <strain evidence="24 25">DSM 44230</strain>
    </source>
</reference>
<evidence type="ECO:0000256" key="6">
    <source>
        <dbReference type="ARBA" id="ARBA00022679"/>
    </source>
</evidence>
<keyword evidence="3" id="KW-1003">Cell membrane</keyword>
<evidence type="ECO:0000256" key="7">
    <source>
        <dbReference type="ARBA" id="ARBA00022692"/>
    </source>
</evidence>
<evidence type="ECO:0000256" key="12">
    <source>
        <dbReference type="ARBA" id="ARBA00023306"/>
    </source>
</evidence>
<keyword evidence="13" id="KW-0961">Cell wall biogenesis/degradation</keyword>
<evidence type="ECO:0000256" key="14">
    <source>
        <dbReference type="ARBA" id="ARBA00032370"/>
    </source>
</evidence>
<feature type="transmembrane region" description="Helical" evidence="23">
    <location>
        <begin position="63"/>
        <end position="83"/>
    </location>
</feature>
<feature type="transmembrane region" description="Helical" evidence="23">
    <location>
        <begin position="321"/>
        <end position="345"/>
    </location>
</feature>
<dbReference type="GO" id="GO:0071555">
    <property type="term" value="P:cell wall organization"/>
    <property type="evidence" value="ECO:0007669"/>
    <property type="project" value="UniProtKB-KW"/>
</dbReference>
<dbReference type="InterPro" id="IPR013437">
    <property type="entry name" value="FtsW"/>
</dbReference>
<proteinExistence type="inferred from homology"/>
<evidence type="ECO:0000256" key="19">
    <source>
        <dbReference type="ARBA" id="ARBA00044770"/>
    </source>
</evidence>
<comment type="function">
    <text evidence="21">Peptidoglycan polymerase that is essential for cell division.</text>
</comment>
<dbReference type="PANTHER" id="PTHR30474">
    <property type="entry name" value="CELL CYCLE PROTEIN"/>
    <property type="match status" value="1"/>
</dbReference>
<feature type="transmembrane region" description="Helical" evidence="23">
    <location>
        <begin position="185"/>
        <end position="202"/>
    </location>
</feature>
<accession>A0A7W7CBF5</accession>
<dbReference type="Proteomes" id="UP000533598">
    <property type="component" value="Unassembled WGS sequence"/>
</dbReference>
<dbReference type="GO" id="GO:0051301">
    <property type="term" value="P:cell division"/>
    <property type="evidence" value="ECO:0007669"/>
    <property type="project" value="UniProtKB-KW"/>
</dbReference>
<evidence type="ECO:0000313" key="24">
    <source>
        <dbReference type="EMBL" id="MBB4676801.1"/>
    </source>
</evidence>
<evidence type="ECO:0000256" key="23">
    <source>
        <dbReference type="SAM" id="Phobius"/>
    </source>
</evidence>
<evidence type="ECO:0000256" key="13">
    <source>
        <dbReference type="ARBA" id="ARBA00023316"/>
    </source>
</evidence>
<dbReference type="EMBL" id="JACHMH010000001">
    <property type="protein sequence ID" value="MBB4676801.1"/>
    <property type="molecule type" value="Genomic_DNA"/>
</dbReference>
<evidence type="ECO:0000256" key="20">
    <source>
        <dbReference type="ARBA" id="ARBA00049902"/>
    </source>
</evidence>
<dbReference type="GO" id="GO:0009252">
    <property type="term" value="P:peptidoglycan biosynthetic process"/>
    <property type="evidence" value="ECO:0007669"/>
    <property type="project" value="UniProtKB-KW"/>
</dbReference>
<comment type="pathway">
    <text evidence="2">Cell wall biogenesis; peptidoglycan biosynthesis.</text>
</comment>
<feature type="transmembrane region" description="Helical" evidence="23">
    <location>
        <begin position="134"/>
        <end position="150"/>
    </location>
</feature>
<evidence type="ECO:0000256" key="10">
    <source>
        <dbReference type="ARBA" id="ARBA00022989"/>
    </source>
</evidence>
<keyword evidence="9" id="KW-0573">Peptidoglycan synthesis</keyword>
<evidence type="ECO:0000256" key="5">
    <source>
        <dbReference type="ARBA" id="ARBA00022676"/>
    </source>
</evidence>
<comment type="similarity">
    <text evidence="16">Belongs to the SEDS family. FtsW subfamily.</text>
</comment>
<sequence>MPRRTRRTARVSWRSALTAWLSRPLADFHLVLAVFGLLTILGLVMVLSASIPDSLNKFNSSFVIFAKQLAYVCVGLVLFWIALRLPARTLRRLSIPAMVVSLLLLILVLVPGIGAELNKARSWFKIGPLSFQPVEPAKVALVLWGAHVLATKRAMLHQWRHLLVPLVPAALMMFALLMLQPDLGSTITLAVIVLSLLWFAGAPLRLFGVIALGAVTGAIVLAMTAAYRLERLTSFFNPDADPTASYQSKQALYALGDGGIFGVGLGQGKAKWSYLPNVHNDFIFAVVGEELGLIGAFLVLVLFGLLAYVGLRISQRNTDPWIRLVSSTLTVWLVAQAAINIGYVVGLLPVTGLTLPMISSGGTSAAVTMLVFGILANNARHEPEAVAALRTLGPGRVGKLLRLPAPEPYRPPAKRKPVRPSTPPRQAGRPVRAAAHQAASAQDDRRRTRRSTGSPDPRRRAGYPNSREGRIR</sequence>
<dbReference type="GO" id="GO:0032153">
    <property type="term" value="C:cell division site"/>
    <property type="evidence" value="ECO:0007669"/>
    <property type="project" value="TreeGrafter"/>
</dbReference>
<keyword evidence="8" id="KW-0133">Cell shape</keyword>
<feature type="transmembrane region" description="Helical" evidence="23">
    <location>
        <begin position="162"/>
        <end position="179"/>
    </location>
</feature>
<dbReference type="PANTHER" id="PTHR30474:SF2">
    <property type="entry name" value="PEPTIDOGLYCAN GLYCOSYLTRANSFERASE FTSW-RELATED"/>
    <property type="match status" value="1"/>
</dbReference>
<dbReference type="NCBIfam" id="TIGR02614">
    <property type="entry name" value="ftsW"/>
    <property type="match status" value="1"/>
</dbReference>
<keyword evidence="25" id="KW-1185">Reference proteome</keyword>
<evidence type="ECO:0000256" key="2">
    <source>
        <dbReference type="ARBA" id="ARBA00004752"/>
    </source>
</evidence>
<evidence type="ECO:0000256" key="15">
    <source>
        <dbReference type="ARBA" id="ARBA00033270"/>
    </source>
</evidence>
<dbReference type="InterPro" id="IPR001182">
    <property type="entry name" value="FtsW/RodA"/>
</dbReference>
<keyword evidence="5" id="KW-0328">Glycosyltransferase</keyword>
<evidence type="ECO:0000256" key="8">
    <source>
        <dbReference type="ARBA" id="ARBA00022960"/>
    </source>
</evidence>
<evidence type="ECO:0000256" key="17">
    <source>
        <dbReference type="ARBA" id="ARBA00041185"/>
    </source>
</evidence>
<evidence type="ECO:0000256" key="21">
    <source>
        <dbReference type="ARBA" id="ARBA00049966"/>
    </source>
</evidence>
<organism evidence="24 25">
    <name type="scientific">Crossiella cryophila</name>
    <dbReference type="NCBI Taxonomy" id="43355"/>
    <lineage>
        <taxon>Bacteria</taxon>
        <taxon>Bacillati</taxon>
        <taxon>Actinomycetota</taxon>
        <taxon>Actinomycetes</taxon>
        <taxon>Pseudonocardiales</taxon>
        <taxon>Pseudonocardiaceae</taxon>
        <taxon>Crossiella</taxon>
    </lineage>
</organism>
<dbReference type="GO" id="GO:0005886">
    <property type="term" value="C:plasma membrane"/>
    <property type="evidence" value="ECO:0007669"/>
    <property type="project" value="UniProtKB-SubCell"/>
</dbReference>
<keyword evidence="6" id="KW-0808">Transferase</keyword>
<keyword evidence="7 23" id="KW-0812">Transmembrane</keyword>
<dbReference type="GO" id="GO:0015648">
    <property type="term" value="F:lipid-linked peptidoglycan transporter activity"/>
    <property type="evidence" value="ECO:0007669"/>
    <property type="project" value="TreeGrafter"/>
</dbReference>
<feature type="transmembrane region" description="Helical" evidence="23">
    <location>
        <begin position="209"/>
        <end position="229"/>
    </location>
</feature>
<comment type="caution">
    <text evidence="24">The sequence shown here is derived from an EMBL/GenBank/DDBJ whole genome shotgun (WGS) entry which is preliminary data.</text>
</comment>
<feature type="transmembrane region" description="Helical" evidence="23">
    <location>
        <begin position="357"/>
        <end position="376"/>
    </location>
</feature>
<comment type="catalytic activity">
    <reaction evidence="20">
        <text>[GlcNAc-(1-&gt;4)-Mur2Ac(oyl-L-Ala-gamma-D-Glu-L-Lys-D-Ala-D-Ala)](n)-di-trans,octa-cis-undecaprenyl diphosphate + beta-D-GlcNAc-(1-&gt;4)-Mur2Ac(oyl-L-Ala-gamma-D-Glu-L-Lys-D-Ala-D-Ala)-di-trans,octa-cis-undecaprenyl diphosphate = [GlcNAc-(1-&gt;4)-Mur2Ac(oyl-L-Ala-gamma-D-Glu-L-Lys-D-Ala-D-Ala)](n+1)-di-trans,octa-cis-undecaprenyl diphosphate + di-trans,octa-cis-undecaprenyl diphosphate + H(+)</text>
        <dbReference type="Rhea" id="RHEA:23708"/>
        <dbReference type="Rhea" id="RHEA-COMP:9602"/>
        <dbReference type="Rhea" id="RHEA-COMP:9603"/>
        <dbReference type="ChEBI" id="CHEBI:15378"/>
        <dbReference type="ChEBI" id="CHEBI:58405"/>
        <dbReference type="ChEBI" id="CHEBI:60033"/>
        <dbReference type="ChEBI" id="CHEBI:78435"/>
        <dbReference type="EC" id="2.4.99.28"/>
    </reaction>
</comment>
<comment type="subcellular location">
    <subcellularLocation>
        <location evidence="1">Cell membrane</location>
        <topology evidence="1">Multi-pass membrane protein</topology>
    </subcellularLocation>
</comment>
<dbReference type="Pfam" id="PF01098">
    <property type="entry name" value="FTSW_RODA_SPOVE"/>
    <property type="match status" value="1"/>
</dbReference>
<feature type="transmembrane region" description="Helical" evidence="23">
    <location>
        <begin position="30"/>
        <end position="51"/>
    </location>
</feature>
<name>A0A7W7CBF5_9PSEU</name>
<dbReference type="GO" id="GO:0008360">
    <property type="term" value="P:regulation of cell shape"/>
    <property type="evidence" value="ECO:0007669"/>
    <property type="project" value="UniProtKB-KW"/>
</dbReference>
<dbReference type="InterPro" id="IPR018365">
    <property type="entry name" value="Cell_cycle_FtsW-rel_CS"/>
</dbReference>
<feature type="region of interest" description="Disordered" evidence="22">
    <location>
        <begin position="401"/>
        <end position="472"/>
    </location>
</feature>
<dbReference type="GO" id="GO:0008955">
    <property type="term" value="F:peptidoglycan glycosyltransferase activity"/>
    <property type="evidence" value="ECO:0007669"/>
    <property type="project" value="UniProtKB-EC"/>
</dbReference>
<evidence type="ECO:0000256" key="1">
    <source>
        <dbReference type="ARBA" id="ARBA00004651"/>
    </source>
</evidence>
<dbReference type="EC" id="2.4.99.28" evidence="19"/>
<dbReference type="RefSeq" id="WP_185002575.1">
    <property type="nucleotide sequence ID" value="NZ_BAAAUI010000012.1"/>
</dbReference>
<protein>
    <recommendedName>
        <fullName evidence="17">Probable peptidoglycan glycosyltransferase FtsW</fullName>
        <ecNumber evidence="19">2.4.99.28</ecNumber>
    </recommendedName>
    <alternativeName>
        <fullName evidence="18">Cell division protein FtsW</fullName>
    </alternativeName>
    <alternativeName>
        <fullName evidence="15">Cell wall polymerase</fullName>
    </alternativeName>
    <alternativeName>
        <fullName evidence="14">Peptidoglycan polymerase</fullName>
    </alternativeName>
</protein>
<evidence type="ECO:0000313" key="25">
    <source>
        <dbReference type="Proteomes" id="UP000533598"/>
    </source>
</evidence>
<evidence type="ECO:0000256" key="18">
    <source>
        <dbReference type="ARBA" id="ARBA00041418"/>
    </source>
</evidence>
<feature type="compositionally biased region" description="Low complexity" evidence="22">
    <location>
        <begin position="427"/>
        <end position="441"/>
    </location>
</feature>
<dbReference type="PROSITE" id="PS00428">
    <property type="entry name" value="FTSW_RODA_SPOVE"/>
    <property type="match status" value="1"/>
</dbReference>
<keyword evidence="4 24" id="KW-0132">Cell division</keyword>
<evidence type="ECO:0000256" key="3">
    <source>
        <dbReference type="ARBA" id="ARBA00022475"/>
    </source>
</evidence>
<keyword evidence="10 23" id="KW-1133">Transmembrane helix</keyword>
<evidence type="ECO:0000256" key="11">
    <source>
        <dbReference type="ARBA" id="ARBA00023136"/>
    </source>
</evidence>
<keyword evidence="11 23" id="KW-0472">Membrane</keyword>
<evidence type="ECO:0000256" key="9">
    <source>
        <dbReference type="ARBA" id="ARBA00022984"/>
    </source>
</evidence>
<keyword evidence="12" id="KW-0131">Cell cycle</keyword>
<evidence type="ECO:0000256" key="16">
    <source>
        <dbReference type="ARBA" id="ARBA00038053"/>
    </source>
</evidence>
<feature type="transmembrane region" description="Helical" evidence="23">
    <location>
        <begin position="282"/>
        <end position="309"/>
    </location>
</feature>
<feature type="transmembrane region" description="Helical" evidence="23">
    <location>
        <begin position="95"/>
        <end position="114"/>
    </location>
</feature>
<evidence type="ECO:0000256" key="4">
    <source>
        <dbReference type="ARBA" id="ARBA00022618"/>
    </source>
</evidence>